<name>A0A445AWP7_ARAHY</name>
<organism evidence="1 2">
    <name type="scientific">Arachis hypogaea</name>
    <name type="common">Peanut</name>
    <dbReference type="NCBI Taxonomy" id="3818"/>
    <lineage>
        <taxon>Eukaryota</taxon>
        <taxon>Viridiplantae</taxon>
        <taxon>Streptophyta</taxon>
        <taxon>Embryophyta</taxon>
        <taxon>Tracheophyta</taxon>
        <taxon>Spermatophyta</taxon>
        <taxon>Magnoliopsida</taxon>
        <taxon>eudicotyledons</taxon>
        <taxon>Gunneridae</taxon>
        <taxon>Pentapetalae</taxon>
        <taxon>rosids</taxon>
        <taxon>fabids</taxon>
        <taxon>Fabales</taxon>
        <taxon>Fabaceae</taxon>
        <taxon>Papilionoideae</taxon>
        <taxon>50 kb inversion clade</taxon>
        <taxon>dalbergioids sensu lato</taxon>
        <taxon>Dalbergieae</taxon>
        <taxon>Pterocarpus clade</taxon>
        <taxon>Arachis</taxon>
    </lineage>
</organism>
<proteinExistence type="predicted"/>
<dbReference type="GO" id="GO:0000423">
    <property type="term" value="P:mitophagy"/>
    <property type="evidence" value="ECO:0007669"/>
    <property type="project" value="TreeGrafter"/>
</dbReference>
<dbReference type="PANTHER" id="PTHR22874">
    <property type="entry name" value="ACTIVATING MOLECULE IN BECN1-REGULATED AUTOPHAGY PROTEIN 1"/>
    <property type="match status" value="1"/>
</dbReference>
<dbReference type="PANTHER" id="PTHR22874:SF1">
    <property type="entry name" value="ACTIVATING MOLECULE IN BECN1-REGULATED AUTOPHAGY PROTEIN 1"/>
    <property type="match status" value="1"/>
</dbReference>
<comment type="caution">
    <text evidence="1">The sequence shown here is derived from an EMBL/GenBank/DDBJ whole genome shotgun (WGS) entry which is preliminary data.</text>
</comment>
<gene>
    <name evidence="1" type="ORF">Ahy_B01g055583</name>
</gene>
<dbReference type="GO" id="GO:0000045">
    <property type="term" value="P:autophagosome assembly"/>
    <property type="evidence" value="ECO:0007669"/>
    <property type="project" value="TreeGrafter"/>
</dbReference>
<dbReference type="Proteomes" id="UP000289738">
    <property type="component" value="Chromosome B01"/>
</dbReference>
<sequence>MQRYIKQNNDVALCAPGMVLSVLLEFSSLLANESSSKSCSRGDHTVKIIDCETGSCVKVLGGHRRMPWVLDASSQ</sequence>
<protein>
    <submittedName>
        <fullName evidence="1">Uncharacterized protein</fullName>
    </submittedName>
</protein>
<evidence type="ECO:0000313" key="1">
    <source>
        <dbReference type="EMBL" id="RYR30813.1"/>
    </source>
</evidence>
<dbReference type="InterPro" id="IPR052596">
    <property type="entry name" value="AMBRA1_autophagy"/>
</dbReference>
<dbReference type="EMBL" id="SDMP01000011">
    <property type="protein sequence ID" value="RYR30813.1"/>
    <property type="molecule type" value="Genomic_DNA"/>
</dbReference>
<dbReference type="GO" id="GO:1990756">
    <property type="term" value="F:ubiquitin-like ligase-substrate adaptor activity"/>
    <property type="evidence" value="ECO:0007669"/>
    <property type="project" value="TreeGrafter"/>
</dbReference>
<accession>A0A445AWP7</accession>
<dbReference type="AlphaFoldDB" id="A0A445AWP7"/>
<dbReference type="GO" id="GO:0080008">
    <property type="term" value="C:Cul4-RING E3 ubiquitin ligase complex"/>
    <property type="evidence" value="ECO:0007669"/>
    <property type="project" value="TreeGrafter"/>
</dbReference>
<evidence type="ECO:0000313" key="2">
    <source>
        <dbReference type="Proteomes" id="UP000289738"/>
    </source>
</evidence>
<reference evidence="1 2" key="1">
    <citation type="submission" date="2019-01" db="EMBL/GenBank/DDBJ databases">
        <title>Sequencing of cultivated peanut Arachis hypogaea provides insights into genome evolution and oil improvement.</title>
        <authorList>
            <person name="Chen X."/>
        </authorList>
    </citation>
    <scope>NUCLEOTIDE SEQUENCE [LARGE SCALE GENOMIC DNA]</scope>
    <source>
        <strain evidence="2">cv. Fuhuasheng</strain>
        <tissue evidence="1">Leaves</tissue>
    </source>
</reference>
<keyword evidence="2" id="KW-1185">Reference proteome</keyword>